<dbReference type="GO" id="GO:0032357">
    <property type="term" value="F:oxidized purine DNA binding"/>
    <property type="evidence" value="ECO:0007669"/>
    <property type="project" value="TreeGrafter"/>
</dbReference>
<evidence type="ECO:0000256" key="1">
    <source>
        <dbReference type="ARBA" id="ARBA00000843"/>
    </source>
</evidence>
<evidence type="ECO:0000256" key="11">
    <source>
        <dbReference type="ARBA" id="ARBA00023004"/>
    </source>
</evidence>
<dbReference type="Pfam" id="PF00633">
    <property type="entry name" value="HHH"/>
    <property type="match status" value="1"/>
</dbReference>
<proteinExistence type="inferred from homology"/>
<dbReference type="EMBL" id="CP093345">
    <property type="protein sequence ID" value="WOG95109.1"/>
    <property type="molecule type" value="Genomic_DNA"/>
</dbReference>
<feature type="domain" description="HhH-GPD" evidence="20">
    <location>
        <begin position="107"/>
        <end position="257"/>
    </location>
</feature>
<dbReference type="CDD" id="cd03431">
    <property type="entry name" value="NUDIX_DNA_Glycosylase_C-MutY"/>
    <property type="match status" value="1"/>
</dbReference>
<dbReference type="GO" id="GO:0034039">
    <property type="term" value="F:8-oxo-7,8-dihydroguanine DNA N-glycosylase activity"/>
    <property type="evidence" value="ECO:0007669"/>
    <property type="project" value="TreeGrafter"/>
</dbReference>
<keyword evidence="12" id="KW-0411">Iron-sulfur</keyword>
<evidence type="ECO:0000256" key="8">
    <source>
        <dbReference type="ARBA" id="ARBA00022723"/>
    </source>
</evidence>
<dbReference type="GO" id="GO:0005739">
    <property type="term" value="C:mitochondrion"/>
    <property type="evidence" value="ECO:0007669"/>
    <property type="project" value="UniProtKB-SubCell"/>
</dbReference>
<evidence type="ECO:0000313" key="22">
    <source>
        <dbReference type="Proteomes" id="UP000077755"/>
    </source>
</evidence>
<comment type="cofactor">
    <cofactor evidence="18">
        <name>[4Fe-4S] cluster</name>
        <dbReference type="ChEBI" id="CHEBI:49883"/>
    </cofactor>
    <text evidence="18">Binds 1 [4Fe-4S] cluster.</text>
</comment>
<evidence type="ECO:0000256" key="19">
    <source>
        <dbReference type="SAM" id="MobiDB-lite"/>
    </source>
</evidence>
<dbReference type="AlphaFoldDB" id="A0AAF0WTF1"/>
<dbReference type="GO" id="GO:0051539">
    <property type="term" value="F:4 iron, 4 sulfur cluster binding"/>
    <property type="evidence" value="ECO:0007669"/>
    <property type="project" value="UniProtKB-UniRule"/>
</dbReference>
<keyword evidence="9 18" id="KW-0227">DNA damage</keyword>
<keyword evidence="15" id="KW-0539">Nucleus</keyword>
<evidence type="ECO:0000313" key="21">
    <source>
        <dbReference type="EMBL" id="WOG95109.1"/>
    </source>
</evidence>
<feature type="region of interest" description="Disordered" evidence="19">
    <location>
        <begin position="1"/>
        <end position="50"/>
    </location>
</feature>
<dbReference type="InterPro" id="IPR011257">
    <property type="entry name" value="DNA_glycosylase"/>
</dbReference>
<comment type="function">
    <text evidence="18">Adenine glycosylase active on G-A mispairs.</text>
</comment>
<dbReference type="FunFam" id="1.10.1670.10:FF:000002">
    <property type="entry name" value="Adenine DNA glycosylase"/>
    <property type="match status" value="1"/>
</dbReference>
<keyword evidence="14" id="KW-0234">DNA repair</keyword>
<comment type="subcellular location">
    <subcellularLocation>
        <location evidence="3">Mitochondrion</location>
    </subcellularLocation>
    <subcellularLocation>
        <location evidence="2">Nucleus</location>
    </subcellularLocation>
</comment>
<evidence type="ECO:0000256" key="5">
    <source>
        <dbReference type="ARBA" id="ARBA00012045"/>
    </source>
</evidence>
<dbReference type="InterPro" id="IPR003265">
    <property type="entry name" value="HhH-GPD_domain"/>
</dbReference>
<dbReference type="PANTHER" id="PTHR42944">
    <property type="entry name" value="ADENINE DNA GLYCOSYLASE"/>
    <property type="match status" value="1"/>
</dbReference>
<dbReference type="SMART" id="SM00478">
    <property type="entry name" value="ENDO3c"/>
    <property type="match status" value="1"/>
</dbReference>
<dbReference type="Gene3D" id="1.10.1670.10">
    <property type="entry name" value="Helix-hairpin-Helix base-excision DNA repair enzymes (C-terminal)"/>
    <property type="match status" value="1"/>
</dbReference>
<evidence type="ECO:0000256" key="7">
    <source>
        <dbReference type="ARBA" id="ARBA00022485"/>
    </source>
</evidence>
<dbReference type="InterPro" id="IPR000445">
    <property type="entry name" value="HhH_motif"/>
</dbReference>
<evidence type="ECO:0000256" key="17">
    <source>
        <dbReference type="ARBA" id="ARBA00058024"/>
    </source>
</evidence>
<evidence type="ECO:0000256" key="2">
    <source>
        <dbReference type="ARBA" id="ARBA00004123"/>
    </source>
</evidence>
<dbReference type="SUPFAM" id="SSF48150">
    <property type="entry name" value="DNA-glycosylase"/>
    <property type="match status" value="1"/>
</dbReference>
<reference evidence="21" key="2">
    <citation type="submission" date="2022-03" db="EMBL/GenBank/DDBJ databases">
        <title>Draft title - Genomic analysis of global carrot germplasm unveils the trajectory of domestication and the origin of high carotenoid orange carrot.</title>
        <authorList>
            <person name="Iorizzo M."/>
            <person name="Ellison S."/>
            <person name="Senalik D."/>
            <person name="Macko-Podgorni A."/>
            <person name="Grzebelus D."/>
            <person name="Bostan H."/>
            <person name="Rolling W."/>
            <person name="Curaba J."/>
            <person name="Simon P."/>
        </authorList>
    </citation>
    <scope>NUCLEOTIDE SEQUENCE</scope>
    <source>
        <tissue evidence="21">Leaf</tissue>
    </source>
</reference>
<evidence type="ECO:0000256" key="12">
    <source>
        <dbReference type="ARBA" id="ARBA00023014"/>
    </source>
</evidence>
<evidence type="ECO:0000256" key="14">
    <source>
        <dbReference type="ARBA" id="ARBA00023204"/>
    </source>
</evidence>
<dbReference type="FunFam" id="3.90.79.10:FF:000026">
    <property type="entry name" value="Adenine DNA glycosylase"/>
    <property type="match status" value="1"/>
</dbReference>
<reference evidence="21" key="1">
    <citation type="journal article" date="2016" name="Nat. Genet.">
        <title>A high-quality carrot genome assembly provides new insights into carotenoid accumulation and asterid genome evolution.</title>
        <authorList>
            <person name="Iorizzo M."/>
            <person name="Ellison S."/>
            <person name="Senalik D."/>
            <person name="Zeng P."/>
            <person name="Satapoomin P."/>
            <person name="Huang J."/>
            <person name="Bowman M."/>
            <person name="Iovene M."/>
            <person name="Sanseverino W."/>
            <person name="Cavagnaro P."/>
            <person name="Yildiz M."/>
            <person name="Macko-Podgorni A."/>
            <person name="Moranska E."/>
            <person name="Grzebelus E."/>
            <person name="Grzebelus D."/>
            <person name="Ashrafi H."/>
            <person name="Zheng Z."/>
            <person name="Cheng S."/>
            <person name="Spooner D."/>
            <person name="Van Deynze A."/>
            <person name="Simon P."/>
        </authorList>
    </citation>
    <scope>NUCLEOTIDE SEQUENCE</scope>
    <source>
        <tissue evidence="21">Leaf</tissue>
    </source>
</reference>
<keyword evidence="8" id="KW-0479">Metal-binding</keyword>
<organism evidence="21 22">
    <name type="scientific">Daucus carota subsp. sativus</name>
    <name type="common">Carrot</name>
    <dbReference type="NCBI Taxonomy" id="79200"/>
    <lineage>
        <taxon>Eukaryota</taxon>
        <taxon>Viridiplantae</taxon>
        <taxon>Streptophyta</taxon>
        <taxon>Embryophyta</taxon>
        <taxon>Tracheophyta</taxon>
        <taxon>Spermatophyta</taxon>
        <taxon>Magnoliopsida</taxon>
        <taxon>eudicotyledons</taxon>
        <taxon>Gunneridae</taxon>
        <taxon>Pentapetalae</taxon>
        <taxon>asterids</taxon>
        <taxon>campanulids</taxon>
        <taxon>Apiales</taxon>
        <taxon>Apiaceae</taxon>
        <taxon>Apioideae</taxon>
        <taxon>Scandiceae</taxon>
        <taxon>Daucinae</taxon>
        <taxon>Daucus</taxon>
        <taxon>Daucus sect. Daucus</taxon>
    </lineage>
</organism>
<dbReference type="GO" id="GO:0006284">
    <property type="term" value="P:base-excision repair"/>
    <property type="evidence" value="ECO:0007669"/>
    <property type="project" value="UniProtKB-UniRule"/>
</dbReference>
<feature type="compositionally biased region" description="Basic residues" evidence="19">
    <location>
        <begin position="15"/>
        <end position="26"/>
    </location>
</feature>
<sequence>MDDDKEDTMMGGTGSRRRSSRSRKAKKTTDEEEEDEKKKRRRASKKTSSGLSTSSVMIDIEDFGKEQSFEIRSSLLDWYDNNQRDLPWRKTTTCSDRAYAVWVSEIMLQQTRVDTVIRYFIRWIHKWPTLVHLSHASLEEVNQMWAGLGYYRRARFLLEGAKFIVQQGGHFPTTLSELRKVPGIGDYTAGAIASIAFQQAVPVVDGNVVRVIARLKTISANPKDSTTVKAMWKLAGQLVDPDRPGDFNQALMELGATVCTLHNPSCSTCPVSGQCRALSVSINDRSVSVKDYPTKVVKAKKRHEFSAVTVVEIIEDEALMDQPQCNSRFLLVKRPDKGLLAGLWEFPSVPLIGEVDLVTRKDAIDQYLKSFDLESGSTCEVVLRKDVGEYVHIFSHIRLKMYIELLVLHLKGRKCVNLEKENMEWKYVNSKDVGSLGLTSGVRKVYDMIQKFKDTIPPKSDKKVPEKL</sequence>
<evidence type="ECO:0000256" key="16">
    <source>
        <dbReference type="ARBA" id="ARBA00023295"/>
    </source>
</evidence>
<dbReference type="GO" id="GO:0046872">
    <property type="term" value="F:metal ion binding"/>
    <property type="evidence" value="ECO:0007669"/>
    <property type="project" value="UniProtKB-UniRule"/>
</dbReference>
<evidence type="ECO:0000256" key="9">
    <source>
        <dbReference type="ARBA" id="ARBA00022763"/>
    </source>
</evidence>
<keyword evidence="22" id="KW-1185">Reference proteome</keyword>
<keyword evidence="7" id="KW-0004">4Fe-4S</keyword>
<gene>
    <name evidence="21" type="ORF">DCAR_0314411</name>
</gene>
<evidence type="ECO:0000256" key="4">
    <source>
        <dbReference type="ARBA" id="ARBA00008343"/>
    </source>
</evidence>
<dbReference type="SUPFAM" id="SSF55811">
    <property type="entry name" value="Nudix"/>
    <property type="match status" value="1"/>
</dbReference>
<dbReference type="GO" id="GO:0006298">
    <property type="term" value="P:mismatch repair"/>
    <property type="evidence" value="ECO:0007669"/>
    <property type="project" value="TreeGrafter"/>
</dbReference>
<dbReference type="PANTHER" id="PTHR42944:SF1">
    <property type="entry name" value="ADENINE DNA GLYCOSYLASE"/>
    <property type="match status" value="1"/>
</dbReference>
<comment type="catalytic activity">
    <reaction evidence="1 18">
        <text>Hydrolyzes free adenine bases from 7,8-dihydro-8-oxoguanine:adenine mismatched double-stranded DNA, leaving an apurinic site.</text>
        <dbReference type="EC" id="3.2.2.31"/>
    </reaction>
</comment>
<keyword evidence="11 18" id="KW-0408">Iron</keyword>
<dbReference type="GO" id="GO:0035485">
    <property type="term" value="F:adenine/guanine mispair binding"/>
    <property type="evidence" value="ECO:0007669"/>
    <property type="project" value="TreeGrafter"/>
</dbReference>
<dbReference type="InterPro" id="IPR029119">
    <property type="entry name" value="MutY_C"/>
</dbReference>
<keyword evidence="10" id="KW-0378">Hydrolase</keyword>
<protein>
    <recommendedName>
        <fullName evidence="6 18">Adenine DNA glycosylase</fullName>
        <ecNumber evidence="5 18">3.2.2.31</ecNumber>
    </recommendedName>
</protein>
<dbReference type="InterPro" id="IPR015797">
    <property type="entry name" value="NUDIX_hydrolase-like_dom_sf"/>
</dbReference>
<comment type="similarity">
    <text evidence="4 18">Belongs to the Nth/MutY family.</text>
</comment>
<dbReference type="GO" id="GO:0005634">
    <property type="term" value="C:nucleus"/>
    <property type="evidence" value="ECO:0007669"/>
    <property type="project" value="UniProtKB-SubCell"/>
</dbReference>
<evidence type="ECO:0000256" key="6">
    <source>
        <dbReference type="ARBA" id="ARBA00022023"/>
    </source>
</evidence>
<evidence type="ECO:0000256" key="15">
    <source>
        <dbReference type="ARBA" id="ARBA00023242"/>
    </source>
</evidence>
<evidence type="ECO:0000256" key="3">
    <source>
        <dbReference type="ARBA" id="ARBA00004173"/>
    </source>
</evidence>
<evidence type="ECO:0000256" key="18">
    <source>
        <dbReference type="RuleBase" id="RU365096"/>
    </source>
</evidence>
<dbReference type="Pfam" id="PF14815">
    <property type="entry name" value="NUDIX_4"/>
    <property type="match status" value="1"/>
</dbReference>
<comment type="function">
    <text evidence="17">Involved in oxidative DNA damage repair. Initiates repair of A*oxoG to C*G by removing the inappropriately paired adenine base from the DNA backbone. Possesses both adenine and 2-OH-A DNA glycosylase activities.</text>
</comment>
<dbReference type="InterPro" id="IPR044298">
    <property type="entry name" value="MIG/MutY"/>
</dbReference>
<dbReference type="FunFam" id="1.10.340.30:FF:000002">
    <property type="entry name" value="Adenine DNA glycosylase"/>
    <property type="match status" value="1"/>
</dbReference>
<accession>A0AAF0WTF1</accession>
<evidence type="ECO:0000259" key="20">
    <source>
        <dbReference type="SMART" id="SM00478"/>
    </source>
</evidence>
<dbReference type="Proteomes" id="UP000077755">
    <property type="component" value="Chromosome 3"/>
</dbReference>
<evidence type="ECO:0000256" key="13">
    <source>
        <dbReference type="ARBA" id="ARBA00023128"/>
    </source>
</evidence>
<dbReference type="Gene3D" id="1.10.340.30">
    <property type="entry name" value="Hypothetical protein, domain 2"/>
    <property type="match status" value="1"/>
</dbReference>
<keyword evidence="16 18" id="KW-0326">Glycosidase</keyword>
<dbReference type="InterPro" id="IPR023170">
    <property type="entry name" value="HhH_base_excis_C"/>
</dbReference>
<evidence type="ECO:0000256" key="10">
    <source>
        <dbReference type="ARBA" id="ARBA00022801"/>
    </source>
</evidence>
<dbReference type="EC" id="3.2.2.31" evidence="5 18"/>
<keyword evidence="13" id="KW-0496">Mitochondrion</keyword>
<dbReference type="Gene3D" id="3.90.79.10">
    <property type="entry name" value="Nucleoside Triphosphate Pyrophosphohydrolase"/>
    <property type="match status" value="1"/>
</dbReference>
<name>A0AAF0WTF1_DAUCS</name>
<dbReference type="CDD" id="cd00056">
    <property type="entry name" value="ENDO3c"/>
    <property type="match status" value="1"/>
</dbReference>
<dbReference type="GO" id="GO:0000701">
    <property type="term" value="F:purine-specific mismatch base pair DNA N-glycosylase activity"/>
    <property type="evidence" value="ECO:0007669"/>
    <property type="project" value="UniProtKB-EC"/>
</dbReference>
<dbReference type="Pfam" id="PF00730">
    <property type="entry name" value="HhH-GPD"/>
    <property type="match status" value="1"/>
</dbReference>